<protein>
    <submittedName>
        <fullName evidence="1">34430_t:CDS:1</fullName>
    </submittedName>
</protein>
<comment type="caution">
    <text evidence="1">The sequence shown here is derived from an EMBL/GenBank/DDBJ whole genome shotgun (WGS) entry which is preliminary data.</text>
</comment>
<proteinExistence type="predicted"/>
<sequence>MAILSASSLPNEIYLSIFAHLSVTDLLAASLVCEKWHVSFISFLFSNLFIKSSRQLTLLNKYRLLKRHSHLIHSLTLFKVHLSSQEKQLLLTTCKNLNKLTFIKCYNLDSDFLKDILRINKDSIEIFNIWGERNFNNKRSEFSSTEVNDELLSPMMEFCGNLRELRICGAEISDNILINLTSSLDEQESSGENLISDARDFGLSQDLLVTPPASPISTNTYPHLHSLDLTECFNLTAFGIAELFSPDNLPSFHSLILQHNPQNELDLEFFEFLADSFKSHSFKIIILNSKGFDEKNKKVFHTFARITKDLEILATKKDNVSVIKRENEMNDSEILRSFRISSPFMA</sequence>
<organism evidence="1 2">
    <name type="scientific">Racocetra persica</name>
    <dbReference type="NCBI Taxonomy" id="160502"/>
    <lineage>
        <taxon>Eukaryota</taxon>
        <taxon>Fungi</taxon>
        <taxon>Fungi incertae sedis</taxon>
        <taxon>Mucoromycota</taxon>
        <taxon>Glomeromycotina</taxon>
        <taxon>Glomeromycetes</taxon>
        <taxon>Diversisporales</taxon>
        <taxon>Gigasporaceae</taxon>
        <taxon>Racocetra</taxon>
    </lineage>
</organism>
<evidence type="ECO:0000313" key="1">
    <source>
        <dbReference type="EMBL" id="CAG8804318.1"/>
    </source>
</evidence>
<gene>
    <name evidence="1" type="ORF">RPERSI_LOCUS21703</name>
</gene>
<accession>A0ACA9RQU9</accession>
<dbReference type="EMBL" id="CAJVQC010064157">
    <property type="protein sequence ID" value="CAG8804318.1"/>
    <property type="molecule type" value="Genomic_DNA"/>
</dbReference>
<dbReference type="Proteomes" id="UP000789920">
    <property type="component" value="Unassembled WGS sequence"/>
</dbReference>
<reference evidence="1" key="1">
    <citation type="submission" date="2021-06" db="EMBL/GenBank/DDBJ databases">
        <authorList>
            <person name="Kallberg Y."/>
            <person name="Tangrot J."/>
            <person name="Rosling A."/>
        </authorList>
    </citation>
    <scope>NUCLEOTIDE SEQUENCE</scope>
    <source>
        <strain evidence="1">MA461A</strain>
    </source>
</reference>
<evidence type="ECO:0000313" key="2">
    <source>
        <dbReference type="Proteomes" id="UP000789920"/>
    </source>
</evidence>
<name>A0ACA9RQU9_9GLOM</name>
<keyword evidence="2" id="KW-1185">Reference proteome</keyword>